<evidence type="ECO:0000313" key="2">
    <source>
        <dbReference type="Proteomes" id="UP000186513"/>
    </source>
</evidence>
<dbReference type="InterPro" id="IPR013433">
    <property type="entry name" value="PHA_gran_rgn"/>
</dbReference>
<accession>A0A1K2HAV6</accession>
<organism evidence="1 2">
    <name type="scientific">Chitinimonas taiwanensis DSM 18899</name>
    <dbReference type="NCBI Taxonomy" id="1121279"/>
    <lineage>
        <taxon>Bacteria</taxon>
        <taxon>Pseudomonadati</taxon>
        <taxon>Pseudomonadota</taxon>
        <taxon>Betaproteobacteria</taxon>
        <taxon>Neisseriales</taxon>
        <taxon>Chitinibacteraceae</taxon>
        <taxon>Chitinimonas</taxon>
    </lineage>
</organism>
<dbReference type="STRING" id="1121279.SAMN02745887_01020"/>
<dbReference type="OrthoDB" id="287584at2"/>
<evidence type="ECO:0000313" key="1">
    <source>
        <dbReference type="EMBL" id="SFZ73891.1"/>
    </source>
</evidence>
<dbReference type="Pfam" id="PF09650">
    <property type="entry name" value="PHA_gran_rgn"/>
    <property type="match status" value="1"/>
</dbReference>
<dbReference type="NCBIfam" id="TIGR02610">
    <property type="entry name" value="PHA_gran_rgn"/>
    <property type="match status" value="1"/>
</dbReference>
<dbReference type="EMBL" id="FPKR01000003">
    <property type="protein sequence ID" value="SFZ73891.1"/>
    <property type="molecule type" value="Genomic_DNA"/>
</dbReference>
<sequence>MSISIRYPHNKPHDEARQLAEKVAEEMGREFSMSYRWDGDVLLFERSGVSGRLSVVPGEVLVEAKLGFLLMALKPQIEAEVRKFLGENFA</sequence>
<gene>
    <name evidence="1" type="ORF">SAMN02745887_01020</name>
</gene>
<proteinExistence type="predicted"/>
<keyword evidence="2" id="KW-1185">Reference proteome</keyword>
<dbReference type="Proteomes" id="UP000186513">
    <property type="component" value="Unassembled WGS sequence"/>
</dbReference>
<dbReference type="AlphaFoldDB" id="A0A1K2HAV6"/>
<reference evidence="1 2" key="1">
    <citation type="submission" date="2016-11" db="EMBL/GenBank/DDBJ databases">
        <authorList>
            <person name="Jaros S."/>
            <person name="Januszkiewicz K."/>
            <person name="Wedrychowicz H."/>
        </authorList>
    </citation>
    <scope>NUCLEOTIDE SEQUENCE [LARGE SCALE GENOMIC DNA]</scope>
    <source>
        <strain evidence="1 2">DSM 18899</strain>
    </source>
</reference>
<protein>
    <submittedName>
        <fullName evidence="1">Putative polyhydroxyalkanoic acid system protein</fullName>
    </submittedName>
</protein>
<dbReference type="RefSeq" id="WP_139256047.1">
    <property type="nucleotide sequence ID" value="NZ_FPKR01000003.1"/>
</dbReference>
<name>A0A1K2HAV6_9NEIS</name>